<reference evidence="1 2" key="1">
    <citation type="journal article" date="2018" name="Nat. Ecol. Evol.">
        <title>Pezizomycetes genomes reveal the molecular basis of ectomycorrhizal truffle lifestyle.</title>
        <authorList>
            <person name="Murat C."/>
            <person name="Payen T."/>
            <person name="Noel B."/>
            <person name="Kuo A."/>
            <person name="Morin E."/>
            <person name="Chen J."/>
            <person name="Kohler A."/>
            <person name="Krizsan K."/>
            <person name="Balestrini R."/>
            <person name="Da Silva C."/>
            <person name="Montanini B."/>
            <person name="Hainaut M."/>
            <person name="Levati E."/>
            <person name="Barry K.W."/>
            <person name="Belfiori B."/>
            <person name="Cichocki N."/>
            <person name="Clum A."/>
            <person name="Dockter R.B."/>
            <person name="Fauchery L."/>
            <person name="Guy J."/>
            <person name="Iotti M."/>
            <person name="Le Tacon F."/>
            <person name="Lindquist E.A."/>
            <person name="Lipzen A."/>
            <person name="Malagnac F."/>
            <person name="Mello A."/>
            <person name="Molinier V."/>
            <person name="Miyauchi S."/>
            <person name="Poulain J."/>
            <person name="Riccioni C."/>
            <person name="Rubini A."/>
            <person name="Sitrit Y."/>
            <person name="Splivallo R."/>
            <person name="Traeger S."/>
            <person name="Wang M."/>
            <person name="Zifcakova L."/>
            <person name="Wipf D."/>
            <person name="Zambonelli A."/>
            <person name="Paolocci F."/>
            <person name="Nowrousian M."/>
            <person name="Ottonello S."/>
            <person name="Baldrian P."/>
            <person name="Spatafora J.W."/>
            <person name="Henrissat B."/>
            <person name="Nagy L.G."/>
            <person name="Aury J.M."/>
            <person name="Wincker P."/>
            <person name="Grigoriev I.V."/>
            <person name="Bonfante P."/>
            <person name="Martin F.M."/>
        </authorList>
    </citation>
    <scope>NUCLEOTIDE SEQUENCE [LARGE SCALE GENOMIC DNA]</scope>
    <source>
        <strain evidence="1 2">120613-1</strain>
    </source>
</reference>
<evidence type="ECO:0000313" key="2">
    <source>
        <dbReference type="Proteomes" id="UP000276215"/>
    </source>
</evidence>
<evidence type="ECO:0000313" key="1">
    <source>
        <dbReference type="EMBL" id="RPA98309.1"/>
    </source>
</evidence>
<dbReference type="AlphaFoldDB" id="A0A3N4JJ81"/>
<keyword evidence="2" id="KW-1185">Reference proteome</keyword>
<name>A0A3N4JJ81_9PEZI</name>
<feature type="non-terminal residue" evidence="1">
    <location>
        <position position="68"/>
    </location>
</feature>
<sequence length="68" mass="7742">MSTRLNFYSSTSCKPSLSHRISTFLRLRWLGSYFPTDNCQINHPIATDTVPQDHSDFETIPLVSLLAL</sequence>
<dbReference type="EMBL" id="ML120397">
    <property type="protein sequence ID" value="RPA98309.1"/>
    <property type="molecule type" value="Genomic_DNA"/>
</dbReference>
<dbReference type="Proteomes" id="UP000276215">
    <property type="component" value="Unassembled WGS sequence"/>
</dbReference>
<proteinExistence type="predicted"/>
<protein>
    <submittedName>
        <fullName evidence="1">Uncharacterized protein</fullName>
    </submittedName>
</protein>
<gene>
    <name evidence="1" type="ORF">L873DRAFT_1808615</name>
</gene>
<accession>A0A3N4JJ81</accession>
<organism evidence="1 2">
    <name type="scientific">Choiromyces venosus 120613-1</name>
    <dbReference type="NCBI Taxonomy" id="1336337"/>
    <lineage>
        <taxon>Eukaryota</taxon>
        <taxon>Fungi</taxon>
        <taxon>Dikarya</taxon>
        <taxon>Ascomycota</taxon>
        <taxon>Pezizomycotina</taxon>
        <taxon>Pezizomycetes</taxon>
        <taxon>Pezizales</taxon>
        <taxon>Tuberaceae</taxon>
        <taxon>Choiromyces</taxon>
    </lineage>
</organism>